<dbReference type="Gene3D" id="3.90.1640.10">
    <property type="entry name" value="inorganic pyrophosphatase (n-terminal core)"/>
    <property type="match status" value="1"/>
</dbReference>
<dbReference type="GO" id="GO:0005737">
    <property type="term" value="C:cytoplasm"/>
    <property type="evidence" value="ECO:0007669"/>
    <property type="project" value="InterPro"/>
</dbReference>
<comment type="cofactor">
    <cofactor evidence="1">
        <name>Mn(2+)</name>
        <dbReference type="ChEBI" id="CHEBI:29035"/>
    </cofactor>
</comment>
<evidence type="ECO:0000256" key="1">
    <source>
        <dbReference type="ARBA" id="ARBA00001936"/>
    </source>
</evidence>
<keyword evidence="4" id="KW-0464">Manganese</keyword>
<evidence type="ECO:0000256" key="3">
    <source>
        <dbReference type="ARBA" id="ARBA00022801"/>
    </source>
</evidence>
<dbReference type="VEuPathDB" id="FungiDB:LCOR_01401.1"/>
<dbReference type="EMBL" id="CBTN010000004">
    <property type="protein sequence ID" value="CDH49663.1"/>
    <property type="molecule type" value="Genomic_DNA"/>
</dbReference>
<dbReference type="GO" id="GO:0004309">
    <property type="term" value="F:exopolyphosphatase activity"/>
    <property type="evidence" value="ECO:0007669"/>
    <property type="project" value="TreeGrafter"/>
</dbReference>
<feature type="domain" description="DHHA2" evidence="5">
    <location>
        <begin position="217"/>
        <end position="363"/>
    </location>
</feature>
<dbReference type="InterPro" id="IPR038763">
    <property type="entry name" value="DHH_sf"/>
</dbReference>
<evidence type="ECO:0000256" key="2">
    <source>
        <dbReference type="ARBA" id="ARBA00022723"/>
    </source>
</evidence>
<evidence type="ECO:0000313" key="7">
    <source>
        <dbReference type="Proteomes" id="UP000027586"/>
    </source>
</evidence>
<dbReference type="STRING" id="1263082.A0A068RHL1"/>
<reference evidence="6" key="1">
    <citation type="submission" date="2013-08" db="EMBL/GenBank/DDBJ databases">
        <title>Gene expansion shapes genome architecture in the human pathogen Lichtheimia corymbifera: an evolutionary genomics analysis in the ancient terrestrial Mucorales (Mucoromycotina).</title>
        <authorList>
            <person name="Schwartze V.U."/>
            <person name="Winter S."/>
            <person name="Shelest E."/>
            <person name="Marcet-Houben M."/>
            <person name="Horn F."/>
            <person name="Wehner S."/>
            <person name="Hoffmann K."/>
            <person name="Riege K."/>
            <person name="Sammeth M."/>
            <person name="Nowrousian M."/>
            <person name="Valiante V."/>
            <person name="Linde J."/>
            <person name="Jacobsen I.D."/>
            <person name="Marz M."/>
            <person name="Brakhage A.A."/>
            <person name="Gabaldon T."/>
            <person name="Bocker S."/>
            <person name="Voigt K."/>
        </authorList>
    </citation>
    <scope>NUCLEOTIDE SEQUENCE [LARGE SCALE GENOMIC DNA]</scope>
    <source>
        <strain evidence="6">FSU 9682</strain>
    </source>
</reference>
<name>A0A068RHL1_9FUNG</name>
<organism evidence="6 7">
    <name type="scientific">Lichtheimia corymbifera JMRC:FSU:9682</name>
    <dbReference type="NCBI Taxonomy" id="1263082"/>
    <lineage>
        <taxon>Eukaryota</taxon>
        <taxon>Fungi</taxon>
        <taxon>Fungi incertae sedis</taxon>
        <taxon>Mucoromycota</taxon>
        <taxon>Mucoromycotina</taxon>
        <taxon>Mucoromycetes</taxon>
        <taxon>Mucorales</taxon>
        <taxon>Lichtheimiaceae</taxon>
        <taxon>Lichtheimia</taxon>
    </lineage>
</organism>
<evidence type="ECO:0000256" key="4">
    <source>
        <dbReference type="ARBA" id="ARBA00023211"/>
    </source>
</evidence>
<dbReference type="InterPro" id="IPR004097">
    <property type="entry name" value="DHHA2"/>
</dbReference>
<dbReference type="GO" id="GO:0046872">
    <property type="term" value="F:metal ion binding"/>
    <property type="evidence" value="ECO:0007669"/>
    <property type="project" value="UniProtKB-KW"/>
</dbReference>
<dbReference type="InterPro" id="IPR038222">
    <property type="entry name" value="DHHA2_dom_sf"/>
</dbReference>
<dbReference type="Proteomes" id="UP000027586">
    <property type="component" value="Unassembled WGS sequence"/>
</dbReference>
<dbReference type="Pfam" id="PF02833">
    <property type="entry name" value="DHHA2"/>
    <property type="match status" value="1"/>
</dbReference>
<dbReference type="Pfam" id="PF01368">
    <property type="entry name" value="DHH"/>
    <property type="match status" value="1"/>
</dbReference>
<gene>
    <name evidence="6" type="ORF">LCOR_01401.1</name>
</gene>
<dbReference type="SMART" id="SM01131">
    <property type="entry name" value="DHHA2"/>
    <property type="match status" value="1"/>
</dbReference>
<proteinExistence type="predicted"/>
<dbReference type="SUPFAM" id="SSF64182">
    <property type="entry name" value="DHH phosphoesterases"/>
    <property type="match status" value="1"/>
</dbReference>
<dbReference type="PANTHER" id="PTHR12112">
    <property type="entry name" value="BNIP - RELATED"/>
    <property type="match status" value="1"/>
</dbReference>
<comment type="caution">
    <text evidence="6">The sequence shown here is derived from an EMBL/GenBank/DDBJ whole genome shotgun (WGS) entry which is preliminary data.</text>
</comment>
<keyword evidence="3" id="KW-0378">Hydrolase</keyword>
<keyword evidence="2" id="KW-0479">Metal-binding</keyword>
<accession>A0A068RHL1</accession>
<sequence length="371" mass="42150">MTINTFLNGVHARLRSNDPQKITIVTGNDSADLDSVVSALSFAYCSSQVDPTTLYVPLVKVPLADIELRPEIDYVLSSAGIECKKLVYMDQIDVSKLETQETSSVVLVDHNRLTPPFADAWNSKVEAVLDHHVDEGFYTTAVPRDVRMVGSCTSLVIQHFPDYFVPDTPLANMALGPILVDTIGLQWELGKTTDTDVDAFRKITGGQMDDADIKKRHEEIERVKSRVTHLCTRDLLRKDYKEWVVHGFRVGTSSMPWYLKAWVERDGMDSVIQDTQAYIQERHLDFEIVLTGYDHNGCYERELALFVHNDKLLVVKELLERDSSINLTHRPFQPKDTAHITFYHQGNVKMSRKQVWPLVQSLIEKISSSSK</sequence>
<evidence type="ECO:0000259" key="5">
    <source>
        <dbReference type="SMART" id="SM01131"/>
    </source>
</evidence>
<protein>
    <submittedName>
        <fullName evidence="6">Inorganic pyrophosphatase exopolyphosphatase</fullName>
    </submittedName>
</protein>
<dbReference type="OrthoDB" id="374045at2759"/>
<dbReference type="InterPro" id="IPR001667">
    <property type="entry name" value="DDH_dom"/>
</dbReference>
<dbReference type="Gene3D" id="3.10.310.20">
    <property type="entry name" value="DHHA2 domain"/>
    <property type="match status" value="1"/>
</dbReference>
<dbReference type="AlphaFoldDB" id="A0A068RHL1"/>
<dbReference type="PANTHER" id="PTHR12112:SF39">
    <property type="entry name" value="EG:152A3.5 PROTEIN (FBGN0003116_PN PROTEIN)"/>
    <property type="match status" value="1"/>
</dbReference>
<evidence type="ECO:0000313" key="6">
    <source>
        <dbReference type="EMBL" id="CDH49663.1"/>
    </source>
</evidence>
<keyword evidence="7" id="KW-1185">Reference proteome</keyword>